<sequence length="54" mass="6403">MKNVLFFIIKLTLLLFLVLLFSCTDKKQKHEETKNSRSFKKSNTMVCKACKYLE</sequence>
<gene>
    <name evidence="1" type="ORF">JCM21142_1629</name>
</gene>
<dbReference type="EMBL" id="BAMD01000004">
    <property type="protein sequence ID" value="GAF02004.1"/>
    <property type="molecule type" value="Genomic_DNA"/>
</dbReference>
<dbReference type="PROSITE" id="PS51257">
    <property type="entry name" value="PROKAR_LIPOPROTEIN"/>
    <property type="match status" value="1"/>
</dbReference>
<comment type="caution">
    <text evidence="1">The sequence shown here is derived from an EMBL/GenBank/DDBJ whole genome shotgun (WGS) entry which is preliminary data.</text>
</comment>
<evidence type="ECO:0000313" key="2">
    <source>
        <dbReference type="Proteomes" id="UP000019402"/>
    </source>
</evidence>
<keyword evidence="2" id="KW-1185">Reference proteome</keyword>
<dbReference type="Proteomes" id="UP000019402">
    <property type="component" value="Unassembled WGS sequence"/>
</dbReference>
<evidence type="ECO:0008006" key="3">
    <source>
        <dbReference type="Google" id="ProtNLM"/>
    </source>
</evidence>
<name>W7YHE7_9BACT</name>
<reference evidence="1 2" key="1">
    <citation type="journal article" date="2014" name="Genome Announc.">
        <title>Draft Genome Sequence of Cytophaga fermentans JCM 21142T, a Facultative Anaerobe Isolated from Marine Mud.</title>
        <authorList>
            <person name="Starns D."/>
            <person name="Oshima K."/>
            <person name="Suda W."/>
            <person name="Iino T."/>
            <person name="Yuki M."/>
            <person name="Inoue J."/>
            <person name="Kitamura K."/>
            <person name="Iida T."/>
            <person name="Darby A."/>
            <person name="Hattori M."/>
            <person name="Ohkuma M."/>
        </authorList>
    </citation>
    <scope>NUCLEOTIDE SEQUENCE [LARGE SCALE GENOMIC DNA]</scope>
    <source>
        <strain evidence="1 2">JCM 21142</strain>
    </source>
</reference>
<organism evidence="1 2">
    <name type="scientific">Saccharicrinis fermentans DSM 9555 = JCM 21142</name>
    <dbReference type="NCBI Taxonomy" id="869213"/>
    <lineage>
        <taxon>Bacteria</taxon>
        <taxon>Pseudomonadati</taxon>
        <taxon>Bacteroidota</taxon>
        <taxon>Bacteroidia</taxon>
        <taxon>Marinilabiliales</taxon>
        <taxon>Marinilabiliaceae</taxon>
        <taxon>Saccharicrinis</taxon>
    </lineage>
</organism>
<evidence type="ECO:0000313" key="1">
    <source>
        <dbReference type="EMBL" id="GAF02004.1"/>
    </source>
</evidence>
<accession>W7YHE7</accession>
<dbReference type="AlphaFoldDB" id="W7YHE7"/>
<protein>
    <recommendedName>
        <fullName evidence="3">Lipoprotein</fullName>
    </recommendedName>
</protein>
<proteinExistence type="predicted"/>